<dbReference type="EMBL" id="CAJNOJ010002248">
    <property type="protein sequence ID" value="CAF1558540.1"/>
    <property type="molecule type" value="Genomic_DNA"/>
</dbReference>
<dbReference type="AlphaFoldDB" id="A0A815XJH1"/>
<feature type="non-terminal residue" evidence="1">
    <location>
        <position position="19"/>
    </location>
</feature>
<proteinExistence type="predicted"/>
<dbReference type="Proteomes" id="UP000663852">
    <property type="component" value="Unassembled WGS sequence"/>
</dbReference>
<organism evidence="1 2">
    <name type="scientific">Adineta ricciae</name>
    <name type="common">Rotifer</name>
    <dbReference type="NCBI Taxonomy" id="249248"/>
    <lineage>
        <taxon>Eukaryota</taxon>
        <taxon>Metazoa</taxon>
        <taxon>Spiralia</taxon>
        <taxon>Gnathifera</taxon>
        <taxon>Rotifera</taxon>
        <taxon>Eurotatoria</taxon>
        <taxon>Bdelloidea</taxon>
        <taxon>Adinetida</taxon>
        <taxon>Adinetidae</taxon>
        <taxon>Adineta</taxon>
    </lineage>
</organism>
<evidence type="ECO:0000313" key="1">
    <source>
        <dbReference type="EMBL" id="CAF1558540.1"/>
    </source>
</evidence>
<comment type="caution">
    <text evidence="1">The sequence shown here is derived from an EMBL/GenBank/DDBJ whole genome shotgun (WGS) entry which is preliminary data.</text>
</comment>
<sequence>TKFIDPNHHQIRLTSFLKL</sequence>
<protein>
    <submittedName>
        <fullName evidence="1">Uncharacterized protein</fullName>
    </submittedName>
</protein>
<gene>
    <name evidence="1" type="ORF">EDS130_LOCUS46450</name>
</gene>
<evidence type="ECO:0000313" key="2">
    <source>
        <dbReference type="Proteomes" id="UP000663852"/>
    </source>
</evidence>
<reference evidence="1" key="1">
    <citation type="submission" date="2021-02" db="EMBL/GenBank/DDBJ databases">
        <authorList>
            <person name="Nowell W R."/>
        </authorList>
    </citation>
    <scope>NUCLEOTIDE SEQUENCE</scope>
</reference>
<accession>A0A815XJH1</accession>
<name>A0A815XJH1_ADIRI</name>